<dbReference type="PANTHER" id="PTHR31205:SF82">
    <property type="entry name" value="DUF569 DOMAIN-CONTAINING PROTEIN"/>
    <property type="match status" value="1"/>
</dbReference>
<evidence type="ECO:0000259" key="3">
    <source>
        <dbReference type="Pfam" id="PF22932"/>
    </source>
</evidence>
<reference evidence="4" key="4">
    <citation type="submission" date="2019-03" db="UniProtKB">
        <authorList>
            <consortium name="EnsemblPlants"/>
        </authorList>
    </citation>
    <scope>IDENTIFICATION</scope>
</reference>
<evidence type="ECO:0000313" key="5">
    <source>
        <dbReference type="Proteomes" id="UP000015105"/>
    </source>
</evidence>
<dbReference type="InterPro" id="IPR008999">
    <property type="entry name" value="Actin-crosslinking"/>
</dbReference>
<reference evidence="5" key="2">
    <citation type="journal article" date="2017" name="Nat. Plants">
        <title>The Aegilops tauschii genome reveals multiple impacts of transposons.</title>
        <authorList>
            <person name="Zhao G."/>
            <person name="Zou C."/>
            <person name="Li K."/>
            <person name="Wang K."/>
            <person name="Li T."/>
            <person name="Gao L."/>
            <person name="Zhang X."/>
            <person name="Wang H."/>
            <person name="Yang Z."/>
            <person name="Liu X."/>
            <person name="Jiang W."/>
            <person name="Mao L."/>
            <person name="Kong X."/>
            <person name="Jiao Y."/>
            <person name="Jia J."/>
        </authorList>
    </citation>
    <scope>NUCLEOTIDE SEQUENCE [LARGE SCALE GENOMIC DNA]</scope>
    <source>
        <strain evidence="5">cv. AL8/78</strain>
    </source>
</reference>
<evidence type="ECO:0000259" key="2">
    <source>
        <dbReference type="Pfam" id="PF04601"/>
    </source>
</evidence>
<sequence length="313" mass="35583">NSLHFSSHLPPRRSPKKPRTHSPSPPRRAHLLCSAEVQRKRPMEQFRDGDHVRLRSREYGTYLHADEDGHGVSLHHRRASMNAAWVVHVYEPPEAPVPYLLLHSAAYGRYLAATNVEAPQGHHWCRVEQRGCDQPEVDLIPWLAIRTEFGDAVYLDHFHGGCLRANWNTSVSVDVDDPDNPSPTTLWVVEPIPATRRMPRLPLPPPACLRPPFNHDAVLSREITYVWPNVEGALVNHNVFVFRGRSVYQLRHELAWRLEVDVSHLAMCLPTRYGRFFPLVVDLPRNQQALIVVVDFAGTPAHAALRYADVDAA</sequence>
<protein>
    <submittedName>
        <fullName evidence="4">Uncharacterized protein</fullName>
    </submittedName>
</protein>
<dbReference type="EnsemblPlants" id="AET7Gv20288400.1">
    <property type="protein sequence ID" value="AET7Gv20288400.1"/>
    <property type="gene ID" value="AET7Gv20288400"/>
</dbReference>
<reference evidence="4" key="3">
    <citation type="journal article" date="2017" name="Nature">
        <title>Genome sequence of the progenitor of the wheat D genome Aegilops tauschii.</title>
        <authorList>
            <person name="Luo M.C."/>
            <person name="Gu Y.Q."/>
            <person name="Puiu D."/>
            <person name="Wang H."/>
            <person name="Twardziok S.O."/>
            <person name="Deal K.R."/>
            <person name="Huo N."/>
            <person name="Zhu T."/>
            <person name="Wang L."/>
            <person name="Wang Y."/>
            <person name="McGuire P.E."/>
            <person name="Liu S."/>
            <person name="Long H."/>
            <person name="Ramasamy R.K."/>
            <person name="Rodriguez J.C."/>
            <person name="Van S.L."/>
            <person name="Yuan L."/>
            <person name="Wang Z."/>
            <person name="Xia Z."/>
            <person name="Xiao L."/>
            <person name="Anderson O.D."/>
            <person name="Ouyang S."/>
            <person name="Liang Y."/>
            <person name="Zimin A.V."/>
            <person name="Pertea G."/>
            <person name="Qi P."/>
            <person name="Bennetzen J.L."/>
            <person name="Dai X."/>
            <person name="Dawson M.W."/>
            <person name="Muller H.G."/>
            <person name="Kugler K."/>
            <person name="Rivarola-Duarte L."/>
            <person name="Spannagl M."/>
            <person name="Mayer K.F.X."/>
            <person name="Lu F.H."/>
            <person name="Bevan M.W."/>
            <person name="Leroy P."/>
            <person name="Li P."/>
            <person name="You F.M."/>
            <person name="Sun Q."/>
            <person name="Liu Z."/>
            <person name="Lyons E."/>
            <person name="Wicker T."/>
            <person name="Salzberg S.L."/>
            <person name="Devos K.M."/>
            <person name="Dvorak J."/>
        </authorList>
    </citation>
    <scope>NUCLEOTIDE SEQUENCE [LARGE SCALE GENOMIC DNA]</scope>
    <source>
        <strain evidence="4">cv. AL8/78</strain>
    </source>
</reference>
<reference evidence="5" key="1">
    <citation type="journal article" date="2014" name="Science">
        <title>Ancient hybridizations among the ancestral genomes of bread wheat.</title>
        <authorList>
            <consortium name="International Wheat Genome Sequencing Consortium,"/>
            <person name="Marcussen T."/>
            <person name="Sandve S.R."/>
            <person name="Heier L."/>
            <person name="Spannagl M."/>
            <person name="Pfeifer M."/>
            <person name="Jakobsen K.S."/>
            <person name="Wulff B.B."/>
            <person name="Steuernagel B."/>
            <person name="Mayer K.F."/>
            <person name="Olsen O.A."/>
        </authorList>
    </citation>
    <scope>NUCLEOTIDE SEQUENCE [LARGE SCALE GENOMIC DNA]</scope>
    <source>
        <strain evidence="5">cv. AL8/78</strain>
    </source>
</reference>
<feature type="domain" description="DUF569" evidence="2">
    <location>
        <begin position="43"/>
        <end position="175"/>
    </location>
</feature>
<evidence type="ECO:0000313" key="4">
    <source>
        <dbReference type="EnsemblPlants" id="AET7Gv20288400.1"/>
    </source>
</evidence>
<dbReference type="AlphaFoldDB" id="A0A453QRC4"/>
<dbReference type="CDD" id="cd23340">
    <property type="entry name" value="beta-trefoil_FSCN_ACP-like"/>
    <property type="match status" value="1"/>
</dbReference>
<dbReference type="InterPro" id="IPR054726">
    <property type="entry name" value="Ubiq_DUF569-assoc"/>
</dbReference>
<dbReference type="SUPFAM" id="SSF50405">
    <property type="entry name" value="Actin-crosslinking proteins"/>
    <property type="match status" value="1"/>
</dbReference>
<dbReference type="PANTHER" id="PTHR31205">
    <property type="entry name" value="ACTIN CROSS-LINKING PROTEIN (DUF569)"/>
    <property type="match status" value="1"/>
</dbReference>
<dbReference type="InterPro" id="IPR007679">
    <property type="entry name" value="DUF569"/>
</dbReference>
<feature type="region of interest" description="Disordered" evidence="1">
    <location>
        <begin position="1"/>
        <end position="28"/>
    </location>
</feature>
<dbReference type="Pfam" id="PF04601">
    <property type="entry name" value="DUF569"/>
    <property type="match status" value="1"/>
</dbReference>
<reference evidence="4" key="5">
    <citation type="journal article" date="2021" name="G3 (Bethesda)">
        <title>Aegilops tauschii genome assembly Aet v5.0 features greater sequence contiguity and improved annotation.</title>
        <authorList>
            <person name="Wang L."/>
            <person name="Zhu T."/>
            <person name="Rodriguez J.C."/>
            <person name="Deal K.R."/>
            <person name="Dubcovsky J."/>
            <person name="McGuire P.E."/>
            <person name="Lux T."/>
            <person name="Spannagl M."/>
            <person name="Mayer K.F.X."/>
            <person name="Baldrich P."/>
            <person name="Meyers B.C."/>
            <person name="Huo N."/>
            <person name="Gu Y.Q."/>
            <person name="Zhou H."/>
            <person name="Devos K.M."/>
            <person name="Bennetzen J.L."/>
            <person name="Unver T."/>
            <person name="Budak H."/>
            <person name="Gulick P.J."/>
            <person name="Galiba G."/>
            <person name="Kalapos B."/>
            <person name="Nelson D.R."/>
            <person name="Li P."/>
            <person name="You F.M."/>
            <person name="Luo M.C."/>
            <person name="Dvorak J."/>
        </authorList>
    </citation>
    <scope>NUCLEOTIDE SEQUENCE [LARGE SCALE GENOMIC DNA]</scope>
    <source>
        <strain evidence="4">cv. AL8/78</strain>
    </source>
</reference>
<evidence type="ECO:0000256" key="1">
    <source>
        <dbReference type="SAM" id="MobiDB-lite"/>
    </source>
</evidence>
<dbReference type="Proteomes" id="UP000015105">
    <property type="component" value="Chromosome 7D"/>
</dbReference>
<dbReference type="STRING" id="200361.A0A453QRC4"/>
<accession>A0A453QRC4</accession>
<name>A0A453QRC4_AEGTS</name>
<proteinExistence type="predicted"/>
<dbReference type="Pfam" id="PF22932">
    <property type="entry name" value="Ubiq_DUF_assoc"/>
    <property type="match status" value="1"/>
</dbReference>
<organism evidence="4 5">
    <name type="scientific">Aegilops tauschii subsp. strangulata</name>
    <name type="common">Goatgrass</name>
    <dbReference type="NCBI Taxonomy" id="200361"/>
    <lineage>
        <taxon>Eukaryota</taxon>
        <taxon>Viridiplantae</taxon>
        <taxon>Streptophyta</taxon>
        <taxon>Embryophyta</taxon>
        <taxon>Tracheophyta</taxon>
        <taxon>Spermatophyta</taxon>
        <taxon>Magnoliopsida</taxon>
        <taxon>Liliopsida</taxon>
        <taxon>Poales</taxon>
        <taxon>Poaceae</taxon>
        <taxon>BOP clade</taxon>
        <taxon>Pooideae</taxon>
        <taxon>Triticodae</taxon>
        <taxon>Triticeae</taxon>
        <taxon>Triticinae</taxon>
        <taxon>Aegilops</taxon>
    </lineage>
</organism>
<keyword evidence="5" id="KW-1185">Reference proteome</keyword>
<feature type="domain" description="DUF569" evidence="3">
    <location>
        <begin position="220"/>
        <end position="294"/>
    </location>
</feature>
<dbReference type="Gramene" id="AET7Gv20288400.1">
    <property type="protein sequence ID" value="AET7Gv20288400.1"/>
    <property type="gene ID" value="AET7Gv20288400"/>
</dbReference>
<feature type="compositionally biased region" description="Basic residues" evidence="1">
    <location>
        <begin position="10"/>
        <end position="20"/>
    </location>
</feature>